<feature type="region of interest" description="Disordered" evidence="1">
    <location>
        <begin position="143"/>
        <end position="162"/>
    </location>
</feature>
<dbReference type="RefSeq" id="WP_146453067.1">
    <property type="nucleotide sequence ID" value="NZ_SJPS01000013.1"/>
</dbReference>
<keyword evidence="4" id="KW-1185">Reference proteome</keyword>
<dbReference type="InterPro" id="IPR029016">
    <property type="entry name" value="GAF-like_dom_sf"/>
</dbReference>
<evidence type="ECO:0000259" key="2">
    <source>
        <dbReference type="PROSITE" id="PS50125"/>
    </source>
</evidence>
<proteinExistence type="predicted"/>
<feature type="domain" description="Guanylate cyclase" evidence="2">
    <location>
        <begin position="371"/>
        <end position="503"/>
    </location>
</feature>
<evidence type="ECO:0000313" key="4">
    <source>
        <dbReference type="Proteomes" id="UP000318437"/>
    </source>
</evidence>
<dbReference type="GO" id="GO:0004016">
    <property type="term" value="F:adenylate cyclase activity"/>
    <property type="evidence" value="ECO:0007669"/>
    <property type="project" value="UniProtKB-EC"/>
</dbReference>
<dbReference type="SUPFAM" id="SSF55073">
    <property type="entry name" value="Nucleotide cyclase"/>
    <property type="match status" value="1"/>
</dbReference>
<reference evidence="3 4" key="1">
    <citation type="submission" date="2019-02" db="EMBL/GenBank/DDBJ databases">
        <title>Deep-cultivation of Planctomycetes and their phenomic and genomic characterization uncovers novel biology.</title>
        <authorList>
            <person name="Wiegand S."/>
            <person name="Jogler M."/>
            <person name="Boedeker C."/>
            <person name="Pinto D."/>
            <person name="Vollmers J."/>
            <person name="Rivas-Marin E."/>
            <person name="Kohn T."/>
            <person name="Peeters S.H."/>
            <person name="Heuer A."/>
            <person name="Rast P."/>
            <person name="Oberbeckmann S."/>
            <person name="Bunk B."/>
            <person name="Jeske O."/>
            <person name="Meyerdierks A."/>
            <person name="Storesund J.E."/>
            <person name="Kallscheuer N."/>
            <person name="Luecker S."/>
            <person name="Lage O.M."/>
            <person name="Pohl T."/>
            <person name="Merkel B.J."/>
            <person name="Hornburger P."/>
            <person name="Mueller R.-W."/>
            <person name="Bruemmer F."/>
            <person name="Labrenz M."/>
            <person name="Spormann A.M."/>
            <person name="Op Den Camp H."/>
            <person name="Overmann J."/>
            <person name="Amann R."/>
            <person name="Jetten M.S.M."/>
            <person name="Mascher T."/>
            <person name="Medema M.H."/>
            <person name="Devos D.P."/>
            <person name="Kaster A.-K."/>
            <person name="Ovreas L."/>
            <person name="Rohde M."/>
            <person name="Galperin M.Y."/>
            <person name="Jogler C."/>
        </authorList>
    </citation>
    <scope>NUCLEOTIDE SEQUENCE [LARGE SCALE GENOMIC DNA]</scope>
    <source>
        <strain evidence="3 4">Pla144</strain>
    </source>
</reference>
<dbReference type="InterPro" id="IPR029787">
    <property type="entry name" value="Nucleotide_cyclase"/>
</dbReference>
<keyword evidence="3" id="KW-0456">Lyase</keyword>
<dbReference type="GO" id="GO:0006171">
    <property type="term" value="P:cAMP biosynthetic process"/>
    <property type="evidence" value="ECO:0007669"/>
    <property type="project" value="TreeGrafter"/>
</dbReference>
<dbReference type="InterPro" id="IPR001054">
    <property type="entry name" value="A/G_cyclase"/>
</dbReference>
<dbReference type="PANTHER" id="PTHR43081">
    <property type="entry name" value="ADENYLATE CYCLASE, TERMINAL-DIFFERENTIATION SPECIFIC-RELATED"/>
    <property type="match status" value="1"/>
</dbReference>
<organism evidence="3 4">
    <name type="scientific">Bythopirellula polymerisocia</name>
    <dbReference type="NCBI Taxonomy" id="2528003"/>
    <lineage>
        <taxon>Bacteria</taxon>
        <taxon>Pseudomonadati</taxon>
        <taxon>Planctomycetota</taxon>
        <taxon>Planctomycetia</taxon>
        <taxon>Pirellulales</taxon>
        <taxon>Lacipirellulaceae</taxon>
        <taxon>Bythopirellula</taxon>
    </lineage>
</organism>
<sequence>MPESSLRPTPDQEMANPEKLTLSVLFYHRHQRVFATPLDTRLEIGRQRSGEPAPRRRIDRTGYARIVLAPFDDVDISRSHLALVALNENEIEVTNLSRSQPVRLSREKMLTPGEKTITSPPLLAQFSSYAVRVEPPLEEDLDLQPLPEATMPPGPKSVESGLGRLNIDTMDERLLLRWLETVLGVFQSAANSRDFPVLAAKALVKIVGLDAAAMIECDTQNRWNVAALHSVIEGQSEDTWVPSQTLLARVLQERRTFRHVPANVPDTAKSLQNVLALVAAPILDGDGRVLGVLYGDRRGGGSVNEIPEISPFEAKLVEVLASGIAAGLARVKEEKAAMAARVQFEQFFTPQLAAQMEEDPQLLDGRDANITVLFADIRGFSRISEQLGPARTMAWIQDVMGTLSECVLECDGVLVDFLGDEIMAMWGAPIAQSDHADLACQAAMKMIASLPEINNRWQKELPSPVCLGIGINSGIARVGNTGSKQKFKYGPLGDTVNIASRVQGATKYLGTDCLITGSTRTALSNAHITRRLACVKVVNIEQPLELFELVRDVPENWQAHCDRYHEVLSALEQKNLTLAGDLSAKLRNEFPDDLAALALAHRIEEARQSHATADSAIWQLPGK</sequence>
<dbReference type="PANTHER" id="PTHR43081:SF1">
    <property type="entry name" value="ADENYLATE CYCLASE, TERMINAL-DIFFERENTIATION SPECIFIC"/>
    <property type="match status" value="1"/>
</dbReference>
<dbReference type="PROSITE" id="PS50125">
    <property type="entry name" value="GUANYLATE_CYCLASE_2"/>
    <property type="match status" value="1"/>
</dbReference>
<comment type="caution">
    <text evidence="3">The sequence shown here is derived from an EMBL/GenBank/DDBJ whole genome shotgun (WGS) entry which is preliminary data.</text>
</comment>
<dbReference type="Gene3D" id="3.30.70.1230">
    <property type="entry name" value="Nucleotide cyclase"/>
    <property type="match status" value="1"/>
</dbReference>
<dbReference type="EMBL" id="SJPS01000013">
    <property type="protein sequence ID" value="TWU20805.1"/>
    <property type="molecule type" value="Genomic_DNA"/>
</dbReference>
<name>A0A5C6C9L3_9BACT</name>
<dbReference type="SMART" id="SM00044">
    <property type="entry name" value="CYCc"/>
    <property type="match status" value="1"/>
</dbReference>
<dbReference type="Gene3D" id="3.30.450.40">
    <property type="match status" value="1"/>
</dbReference>
<dbReference type="CDD" id="cd07302">
    <property type="entry name" value="CHD"/>
    <property type="match status" value="1"/>
</dbReference>
<accession>A0A5C6C9L3</accession>
<dbReference type="GO" id="GO:0035556">
    <property type="term" value="P:intracellular signal transduction"/>
    <property type="evidence" value="ECO:0007669"/>
    <property type="project" value="InterPro"/>
</dbReference>
<dbReference type="Proteomes" id="UP000318437">
    <property type="component" value="Unassembled WGS sequence"/>
</dbReference>
<protein>
    <submittedName>
        <fullName evidence="3">Adenylate cyclase 2</fullName>
        <ecNumber evidence="3">4.6.1.1</ecNumber>
    </submittedName>
</protein>
<dbReference type="EC" id="4.6.1.1" evidence="3"/>
<dbReference type="AlphaFoldDB" id="A0A5C6C9L3"/>
<evidence type="ECO:0000313" key="3">
    <source>
        <dbReference type="EMBL" id="TWU20805.1"/>
    </source>
</evidence>
<gene>
    <name evidence="3" type="primary">cyaB</name>
    <name evidence="3" type="ORF">Pla144_48570</name>
</gene>
<dbReference type="OrthoDB" id="9806704at2"/>
<dbReference type="Pfam" id="PF00211">
    <property type="entry name" value="Guanylate_cyc"/>
    <property type="match status" value="1"/>
</dbReference>
<dbReference type="InterPro" id="IPR050697">
    <property type="entry name" value="Adenylyl/Guanylyl_Cyclase_3/4"/>
</dbReference>
<evidence type="ECO:0000256" key="1">
    <source>
        <dbReference type="SAM" id="MobiDB-lite"/>
    </source>
</evidence>
<dbReference type="SUPFAM" id="SSF55781">
    <property type="entry name" value="GAF domain-like"/>
    <property type="match status" value="1"/>
</dbReference>